<evidence type="ECO:0000256" key="3">
    <source>
        <dbReference type="ARBA" id="ARBA00022598"/>
    </source>
</evidence>
<dbReference type="PANTHER" id="PTHR43033:SF1">
    <property type="entry name" value="TRNA(ILE)-LYSIDINE SYNTHASE-RELATED"/>
    <property type="match status" value="1"/>
</dbReference>
<proteinExistence type="inferred from homology"/>
<evidence type="ECO:0000256" key="5">
    <source>
        <dbReference type="ARBA" id="ARBA00022741"/>
    </source>
</evidence>
<dbReference type="Pfam" id="PF01171">
    <property type="entry name" value="ATP_bind_3"/>
    <property type="match status" value="1"/>
</dbReference>
<dbReference type="NCBIfam" id="TIGR02433">
    <property type="entry name" value="lysidine_TilS_C"/>
    <property type="match status" value="1"/>
</dbReference>
<dbReference type="InterPro" id="IPR011063">
    <property type="entry name" value="TilS/TtcA_N"/>
</dbReference>
<name>A0A1G9VTE0_9FIRM</name>
<dbReference type="Proteomes" id="UP000199309">
    <property type="component" value="Unassembled WGS sequence"/>
</dbReference>
<dbReference type="GO" id="GO:0032267">
    <property type="term" value="F:tRNA(Ile)-lysidine synthase activity"/>
    <property type="evidence" value="ECO:0007669"/>
    <property type="project" value="UniProtKB-EC"/>
</dbReference>
<dbReference type="Gene3D" id="1.20.59.20">
    <property type="match status" value="1"/>
</dbReference>
<comment type="domain">
    <text evidence="8">The N-terminal region contains the highly conserved SGGXDS motif, predicted to be a P-loop motif involved in ATP binding.</text>
</comment>
<evidence type="ECO:0000256" key="1">
    <source>
        <dbReference type="ARBA" id="ARBA00004496"/>
    </source>
</evidence>
<reference evidence="10 11" key="1">
    <citation type="submission" date="2016-10" db="EMBL/GenBank/DDBJ databases">
        <authorList>
            <person name="de Groot N.N."/>
        </authorList>
    </citation>
    <scope>NUCLEOTIDE SEQUENCE [LARGE SCALE GENOMIC DNA]</scope>
    <source>
        <strain evidence="10 11">DSM 16981</strain>
    </source>
</reference>
<dbReference type="InterPro" id="IPR012094">
    <property type="entry name" value="tRNA_Ile_lys_synt"/>
</dbReference>
<evidence type="ECO:0000256" key="4">
    <source>
        <dbReference type="ARBA" id="ARBA00022694"/>
    </source>
</evidence>
<dbReference type="SUPFAM" id="SSF52402">
    <property type="entry name" value="Adenine nucleotide alpha hydrolases-like"/>
    <property type="match status" value="1"/>
</dbReference>
<organism evidence="10 11">
    <name type="scientific">Megasphaera paucivorans</name>
    <dbReference type="NCBI Taxonomy" id="349095"/>
    <lineage>
        <taxon>Bacteria</taxon>
        <taxon>Bacillati</taxon>
        <taxon>Bacillota</taxon>
        <taxon>Negativicutes</taxon>
        <taxon>Veillonellales</taxon>
        <taxon>Veillonellaceae</taxon>
        <taxon>Megasphaera</taxon>
    </lineage>
</organism>
<dbReference type="GO" id="GO:0006400">
    <property type="term" value="P:tRNA modification"/>
    <property type="evidence" value="ECO:0007669"/>
    <property type="project" value="UniProtKB-UniRule"/>
</dbReference>
<sequence>MLEIVEAFCLKHNLFAPGDTLVVACSGGPDSLALLDVLARLQETYALKLVVCYVHHGIRKAADREVGFVSRAAQERGCLFVTERVDVPALAAARHESEETTGRIERYRILRRTAATYHAAAIAVAHHQNDQAETVLQHLLRGSGLTGLTGMHPKSGDIIRPFLAVTRKDIETYISGQGLIPCDDETNHLDIYLRNRIRRRLLPELMQYNPNIVSDLNRLADIVQGENEYMEKATAAAYAEWVCQDTPGCHIAKKKLTSLPVALQRRLVRNMFQQISGQAGNIPFHYTEQLRAMASQDTGRQFRCRTIWAYTTYDNLHIVPADTAIPVIPDARRRDDTKVPLDGPGTYQLGPYTLTVVLSRERPQEKDLHVCVLDYDTHSAFYVLRYRRPGDKIRLGPHSSKTLKKYFIDKKIPLSQRDSIPLIAHNENILWIFGQAAAFEASVQTETPLYMIGTITGGDLHA</sequence>
<dbReference type="RefSeq" id="WP_176762904.1">
    <property type="nucleotide sequence ID" value="NZ_FNHQ01000013.1"/>
</dbReference>
<dbReference type="Pfam" id="PF11734">
    <property type="entry name" value="TilS_C"/>
    <property type="match status" value="1"/>
</dbReference>
<dbReference type="GO" id="GO:0005737">
    <property type="term" value="C:cytoplasm"/>
    <property type="evidence" value="ECO:0007669"/>
    <property type="project" value="UniProtKB-SubCell"/>
</dbReference>
<dbReference type="HAMAP" id="MF_01161">
    <property type="entry name" value="tRNA_Ile_lys_synt"/>
    <property type="match status" value="1"/>
</dbReference>
<dbReference type="Gene3D" id="3.40.50.620">
    <property type="entry name" value="HUPs"/>
    <property type="match status" value="1"/>
</dbReference>
<evidence type="ECO:0000256" key="2">
    <source>
        <dbReference type="ARBA" id="ARBA00022490"/>
    </source>
</evidence>
<dbReference type="PANTHER" id="PTHR43033">
    <property type="entry name" value="TRNA(ILE)-LYSIDINE SYNTHASE-RELATED"/>
    <property type="match status" value="1"/>
</dbReference>
<accession>A0A1G9VTE0</accession>
<evidence type="ECO:0000256" key="8">
    <source>
        <dbReference type="HAMAP-Rule" id="MF_01161"/>
    </source>
</evidence>
<evidence type="ECO:0000313" key="11">
    <source>
        <dbReference type="Proteomes" id="UP000199309"/>
    </source>
</evidence>
<evidence type="ECO:0000256" key="6">
    <source>
        <dbReference type="ARBA" id="ARBA00022840"/>
    </source>
</evidence>
<keyword evidence="2 8" id="KW-0963">Cytoplasm</keyword>
<keyword evidence="3 8" id="KW-0436">Ligase</keyword>
<keyword evidence="6 8" id="KW-0067">ATP-binding</keyword>
<comment type="catalytic activity">
    <reaction evidence="7 8">
        <text>cytidine(34) in tRNA(Ile2) + L-lysine + ATP = lysidine(34) in tRNA(Ile2) + AMP + diphosphate + H(+)</text>
        <dbReference type="Rhea" id="RHEA:43744"/>
        <dbReference type="Rhea" id="RHEA-COMP:10625"/>
        <dbReference type="Rhea" id="RHEA-COMP:10670"/>
        <dbReference type="ChEBI" id="CHEBI:15378"/>
        <dbReference type="ChEBI" id="CHEBI:30616"/>
        <dbReference type="ChEBI" id="CHEBI:32551"/>
        <dbReference type="ChEBI" id="CHEBI:33019"/>
        <dbReference type="ChEBI" id="CHEBI:82748"/>
        <dbReference type="ChEBI" id="CHEBI:83665"/>
        <dbReference type="ChEBI" id="CHEBI:456215"/>
        <dbReference type="EC" id="6.3.4.19"/>
    </reaction>
</comment>
<dbReference type="AlphaFoldDB" id="A0A1G9VTE0"/>
<evidence type="ECO:0000256" key="7">
    <source>
        <dbReference type="ARBA" id="ARBA00048539"/>
    </source>
</evidence>
<comment type="function">
    <text evidence="8">Ligates lysine onto the cytidine present at position 34 of the AUA codon-specific tRNA(Ile) that contains the anticodon CAU, in an ATP-dependent manner. Cytidine is converted to lysidine, thus changing the amino acid specificity of the tRNA from methionine to isoleucine.</text>
</comment>
<dbReference type="GO" id="GO:0005524">
    <property type="term" value="F:ATP binding"/>
    <property type="evidence" value="ECO:0007669"/>
    <property type="project" value="UniProtKB-UniRule"/>
</dbReference>
<comment type="similarity">
    <text evidence="8">Belongs to the tRNA(Ile)-lysidine synthase family.</text>
</comment>
<keyword evidence="4 8" id="KW-0819">tRNA processing</keyword>
<dbReference type="SMART" id="SM00977">
    <property type="entry name" value="TilS_C"/>
    <property type="match status" value="1"/>
</dbReference>
<dbReference type="InterPro" id="IPR012795">
    <property type="entry name" value="tRNA_Ile_lys_synt_N"/>
</dbReference>
<evidence type="ECO:0000259" key="9">
    <source>
        <dbReference type="SMART" id="SM00977"/>
    </source>
</evidence>
<dbReference type="EC" id="6.3.4.19" evidence="8"/>
<dbReference type="SUPFAM" id="SSF82829">
    <property type="entry name" value="MesJ substrate recognition domain-like"/>
    <property type="match status" value="1"/>
</dbReference>
<dbReference type="EMBL" id="FNHQ01000013">
    <property type="protein sequence ID" value="SDM75532.1"/>
    <property type="molecule type" value="Genomic_DNA"/>
</dbReference>
<dbReference type="InterPro" id="IPR012796">
    <property type="entry name" value="Lysidine-tRNA-synth_C"/>
</dbReference>
<protein>
    <recommendedName>
        <fullName evidence="8">tRNA(Ile)-lysidine synthase</fullName>
        <ecNumber evidence="8">6.3.4.19</ecNumber>
    </recommendedName>
    <alternativeName>
        <fullName evidence="8">tRNA(Ile)-2-lysyl-cytidine synthase</fullName>
    </alternativeName>
    <alternativeName>
        <fullName evidence="8">tRNA(Ile)-lysidine synthetase</fullName>
    </alternativeName>
</protein>
<dbReference type="InterPro" id="IPR014729">
    <property type="entry name" value="Rossmann-like_a/b/a_fold"/>
</dbReference>
<gene>
    <name evidence="8" type="primary">tilS</name>
    <name evidence="10" type="ORF">SAMN05660299_01469</name>
</gene>
<dbReference type="CDD" id="cd01992">
    <property type="entry name" value="TilS_N"/>
    <property type="match status" value="1"/>
</dbReference>
<dbReference type="STRING" id="349095.SAMN05660299_01469"/>
<dbReference type="SUPFAM" id="SSF56037">
    <property type="entry name" value="PheT/TilS domain"/>
    <property type="match status" value="1"/>
</dbReference>
<comment type="subcellular location">
    <subcellularLocation>
        <location evidence="1 8">Cytoplasm</location>
    </subcellularLocation>
</comment>
<feature type="binding site" evidence="8">
    <location>
        <begin position="26"/>
        <end position="31"/>
    </location>
    <ligand>
        <name>ATP</name>
        <dbReference type="ChEBI" id="CHEBI:30616"/>
    </ligand>
</feature>
<dbReference type="NCBIfam" id="TIGR02432">
    <property type="entry name" value="lysidine_TilS_N"/>
    <property type="match status" value="1"/>
</dbReference>
<keyword evidence="11" id="KW-1185">Reference proteome</keyword>
<keyword evidence="5 8" id="KW-0547">Nucleotide-binding</keyword>
<feature type="domain" description="Lysidine-tRNA(Ile) synthetase C-terminal" evidence="9">
    <location>
        <begin position="382"/>
        <end position="452"/>
    </location>
</feature>
<evidence type="ECO:0000313" key="10">
    <source>
        <dbReference type="EMBL" id="SDM75532.1"/>
    </source>
</evidence>